<dbReference type="PANTHER" id="PTHR46558">
    <property type="entry name" value="TRACRIPTIONAL REGULATORY PROTEIN-RELATED-RELATED"/>
    <property type="match status" value="1"/>
</dbReference>
<dbReference type="Gene3D" id="1.10.260.40">
    <property type="entry name" value="lambda repressor-like DNA-binding domains"/>
    <property type="match status" value="1"/>
</dbReference>
<dbReference type="RefSeq" id="WP_090259992.1">
    <property type="nucleotide sequence ID" value="NZ_FOIR01000003.1"/>
</dbReference>
<evidence type="ECO:0000313" key="4">
    <source>
        <dbReference type="Proteomes" id="UP000199437"/>
    </source>
</evidence>
<dbReference type="InterPro" id="IPR001387">
    <property type="entry name" value="Cro/C1-type_HTH"/>
</dbReference>
<reference evidence="4" key="1">
    <citation type="submission" date="2016-10" db="EMBL/GenBank/DDBJ databases">
        <authorList>
            <person name="Varghese N."/>
            <person name="Submissions S."/>
        </authorList>
    </citation>
    <scope>NUCLEOTIDE SEQUENCE [LARGE SCALE GENOMIC DNA]</scope>
    <source>
        <strain evidence="4">CGMCC 1.12402</strain>
    </source>
</reference>
<evidence type="ECO:0000313" key="3">
    <source>
        <dbReference type="EMBL" id="SEW37834.1"/>
    </source>
</evidence>
<dbReference type="AlphaFoldDB" id="A0A1I0RAG7"/>
<name>A0A1I0RAG7_9BACT</name>
<dbReference type="InterPro" id="IPR010982">
    <property type="entry name" value="Lambda_DNA-bd_dom_sf"/>
</dbReference>
<dbReference type="SMART" id="SM00530">
    <property type="entry name" value="HTH_XRE"/>
    <property type="match status" value="1"/>
</dbReference>
<dbReference type="STRING" id="1267423.SAMN05216290_3349"/>
<dbReference type="PROSITE" id="PS50943">
    <property type="entry name" value="HTH_CROC1"/>
    <property type="match status" value="1"/>
</dbReference>
<dbReference type="CDD" id="cd00093">
    <property type="entry name" value="HTH_XRE"/>
    <property type="match status" value="1"/>
</dbReference>
<evidence type="ECO:0000259" key="2">
    <source>
        <dbReference type="PROSITE" id="PS50943"/>
    </source>
</evidence>
<keyword evidence="4" id="KW-1185">Reference proteome</keyword>
<dbReference type="SUPFAM" id="SSF47413">
    <property type="entry name" value="lambda repressor-like DNA-binding domains"/>
    <property type="match status" value="1"/>
</dbReference>
<accession>A0A1I0RAG7</accession>
<proteinExistence type="predicted"/>
<evidence type="ECO:0000256" key="1">
    <source>
        <dbReference type="ARBA" id="ARBA00023125"/>
    </source>
</evidence>
<dbReference type="Proteomes" id="UP000199437">
    <property type="component" value="Unassembled WGS sequence"/>
</dbReference>
<organism evidence="3 4">
    <name type="scientific">Roseivirga pacifica</name>
    <dbReference type="NCBI Taxonomy" id="1267423"/>
    <lineage>
        <taxon>Bacteria</taxon>
        <taxon>Pseudomonadati</taxon>
        <taxon>Bacteroidota</taxon>
        <taxon>Cytophagia</taxon>
        <taxon>Cytophagales</taxon>
        <taxon>Roseivirgaceae</taxon>
        <taxon>Roseivirga</taxon>
    </lineage>
</organism>
<gene>
    <name evidence="3" type="ORF">SAMN05216290_3349</name>
</gene>
<protein>
    <submittedName>
        <fullName evidence="3">Putative transcriptional regulator</fullName>
    </submittedName>
</protein>
<keyword evidence="1" id="KW-0238">DNA-binding</keyword>
<dbReference type="GO" id="GO:0003677">
    <property type="term" value="F:DNA binding"/>
    <property type="evidence" value="ECO:0007669"/>
    <property type="project" value="UniProtKB-KW"/>
</dbReference>
<dbReference type="GeneID" id="99988026"/>
<dbReference type="EMBL" id="FOIR01000003">
    <property type="protein sequence ID" value="SEW37834.1"/>
    <property type="molecule type" value="Genomic_DNA"/>
</dbReference>
<sequence>MKKKYKIQNNIRTLRFMNEEMTQQQLAEKVDVSRQTIVAIEKGKYSPTLELSFKIAQVFNVPLHEVFSYELIDTKPQR</sequence>
<dbReference type="OrthoDB" id="1357763at2"/>
<dbReference type="PANTHER" id="PTHR46558:SF4">
    <property type="entry name" value="DNA-BIDING PHAGE PROTEIN"/>
    <property type="match status" value="1"/>
</dbReference>
<dbReference type="Pfam" id="PF01381">
    <property type="entry name" value="HTH_3"/>
    <property type="match status" value="1"/>
</dbReference>
<feature type="domain" description="HTH cro/C1-type" evidence="2">
    <location>
        <begin position="21"/>
        <end position="66"/>
    </location>
</feature>